<dbReference type="Ensembl" id="ENSCAFT00040017928.1">
    <property type="protein sequence ID" value="ENSCAFP00040015567.1"/>
    <property type="gene ID" value="ENSCAFG00040009648.1"/>
</dbReference>
<keyword evidence="3 7" id="KW-1133">Transmembrane helix</keyword>
<comment type="similarity">
    <text evidence="6">Belongs to the G-protein coupled receptor 1 family.</text>
</comment>
<dbReference type="PANTHER" id="PTHR46752">
    <property type="entry name" value="G-PROTEIN COUPLED RECEPTOR 39"/>
    <property type="match status" value="1"/>
</dbReference>
<reference evidence="9" key="2">
    <citation type="submission" date="2025-08" db="UniProtKB">
        <authorList>
            <consortium name="Ensembl"/>
        </authorList>
    </citation>
    <scope>IDENTIFICATION</scope>
</reference>
<comment type="subcellular location">
    <subcellularLocation>
        <location evidence="1">Membrane</location>
    </subcellularLocation>
</comment>
<dbReference type="Pfam" id="PF00001">
    <property type="entry name" value="7tm_1"/>
    <property type="match status" value="1"/>
</dbReference>
<evidence type="ECO:0000256" key="1">
    <source>
        <dbReference type="ARBA" id="ARBA00004370"/>
    </source>
</evidence>
<feature type="transmembrane region" description="Helical" evidence="7">
    <location>
        <begin position="198"/>
        <end position="217"/>
    </location>
</feature>
<name>A0A8C0S3W5_CANLF</name>
<protein>
    <recommendedName>
        <fullName evidence="8">G-protein coupled receptors family 1 profile domain-containing protein</fullName>
    </recommendedName>
</protein>
<proteinExistence type="inferred from homology"/>
<keyword evidence="6" id="KW-0807">Transducer</keyword>
<evidence type="ECO:0000256" key="6">
    <source>
        <dbReference type="RuleBase" id="RU000688"/>
    </source>
</evidence>
<dbReference type="AlphaFoldDB" id="A0A8C0S3W5"/>
<dbReference type="PROSITE" id="PS50262">
    <property type="entry name" value="G_PROTEIN_RECEP_F1_2"/>
    <property type="match status" value="1"/>
</dbReference>
<dbReference type="GO" id="GO:0016020">
    <property type="term" value="C:membrane"/>
    <property type="evidence" value="ECO:0007669"/>
    <property type="project" value="UniProtKB-SubCell"/>
</dbReference>
<dbReference type="InterPro" id="IPR052676">
    <property type="entry name" value="Zinc-sensing_GPCR"/>
</dbReference>
<evidence type="ECO:0000256" key="2">
    <source>
        <dbReference type="ARBA" id="ARBA00022692"/>
    </source>
</evidence>
<dbReference type="PRINTS" id="PR00237">
    <property type="entry name" value="GPCRRHODOPSN"/>
</dbReference>
<evidence type="ECO:0000256" key="4">
    <source>
        <dbReference type="ARBA" id="ARBA00023040"/>
    </source>
</evidence>
<reference evidence="9" key="1">
    <citation type="submission" date="2018-10" db="EMBL/GenBank/DDBJ databases">
        <title>De novo assembly of a Great Dane genome.</title>
        <authorList>
            <person name="Kidd J.M."/>
            <person name="Pendleton A.L."/>
            <person name="Shen F."/>
            <person name="Emery S."/>
        </authorList>
    </citation>
    <scope>NUCLEOTIDE SEQUENCE [LARGE SCALE GENOMIC DNA]</scope>
    <source>
        <strain evidence="9">Great Dane</strain>
    </source>
</reference>
<evidence type="ECO:0000313" key="9">
    <source>
        <dbReference type="Ensembl" id="ENSCAFP00040015567.1"/>
    </source>
</evidence>
<evidence type="ECO:0000256" key="3">
    <source>
        <dbReference type="ARBA" id="ARBA00022989"/>
    </source>
</evidence>
<keyword evidence="5 7" id="KW-0472">Membrane</keyword>
<dbReference type="Gene3D" id="1.20.1070.10">
    <property type="entry name" value="Rhodopsin 7-helix transmembrane proteins"/>
    <property type="match status" value="1"/>
</dbReference>
<evidence type="ECO:0000259" key="8">
    <source>
        <dbReference type="PROSITE" id="PS50262"/>
    </source>
</evidence>
<dbReference type="SUPFAM" id="SSF81321">
    <property type="entry name" value="Family A G protein-coupled receptor-like"/>
    <property type="match status" value="1"/>
</dbReference>
<evidence type="ECO:0000256" key="7">
    <source>
        <dbReference type="SAM" id="Phobius"/>
    </source>
</evidence>
<evidence type="ECO:0000313" key="10">
    <source>
        <dbReference type="Proteomes" id="UP000694542"/>
    </source>
</evidence>
<dbReference type="InterPro" id="IPR000276">
    <property type="entry name" value="GPCR_Rhodpsn"/>
</dbReference>
<dbReference type="InterPro" id="IPR017452">
    <property type="entry name" value="GPCR_Rhodpsn_7TM"/>
</dbReference>
<dbReference type="PROSITE" id="PS00237">
    <property type="entry name" value="G_PROTEIN_RECEP_F1_1"/>
    <property type="match status" value="1"/>
</dbReference>
<keyword evidence="6" id="KW-0675">Receptor</keyword>
<dbReference type="GO" id="GO:0004930">
    <property type="term" value="F:G protein-coupled receptor activity"/>
    <property type="evidence" value="ECO:0007669"/>
    <property type="project" value="UniProtKB-KW"/>
</dbReference>
<feature type="domain" description="G-protein coupled receptors family 1 profile" evidence="8">
    <location>
        <begin position="47"/>
        <end position="144"/>
    </location>
</feature>
<dbReference type="Proteomes" id="UP000694542">
    <property type="component" value="Chromosome 19"/>
</dbReference>
<accession>A0A8C0S3W5</accession>
<dbReference type="PANTHER" id="PTHR46752:SF1">
    <property type="entry name" value="G-PROTEIN COUPLED RECEPTOR 39"/>
    <property type="match status" value="1"/>
</dbReference>
<feature type="transmembrane region" description="Helical" evidence="7">
    <location>
        <begin position="28"/>
        <end position="51"/>
    </location>
</feature>
<organism evidence="9 10">
    <name type="scientific">Canis lupus familiaris</name>
    <name type="common">Dog</name>
    <name type="synonym">Canis familiaris</name>
    <dbReference type="NCBI Taxonomy" id="9615"/>
    <lineage>
        <taxon>Eukaryota</taxon>
        <taxon>Metazoa</taxon>
        <taxon>Chordata</taxon>
        <taxon>Craniata</taxon>
        <taxon>Vertebrata</taxon>
        <taxon>Euteleostomi</taxon>
        <taxon>Mammalia</taxon>
        <taxon>Eutheria</taxon>
        <taxon>Laurasiatheria</taxon>
        <taxon>Carnivora</taxon>
        <taxon>Caniformia</taxon>
        <taxon>Canidae</taxon>
        <taxon>Canis</taxon>
    </lineage>
</organism>
<evidence type="ECO:0000256" key="5">
    <source>
        <dbReference type="ARBA" id="ARBA00023136"/>
    </source>
</evidence>
<sequence>MASPRGPGSDCSSVIDHTHVPEFEVATWIKITLILVYLTIFVVGILGNSVTIRVTQVLQKKGYLQKEVTDHMVSLACSDILVFLVGMPMEFYSIIWNPLTTPSYALSCKIHTFLFEACSYATLLHVLTLSFERYVAICHPFRYKALSGPCQYPLVHVPNHAGLSCNRTRTRHHERPETSNMSICTNLSSRWTVFRSSIFSAFIIYLLVLVSVAFMCWNMMQVLMRSNQGTLARKGQPPQLKKSESEESRTSRRQIIIFLSESWGAGGAISELASSCPTQRLPVLPVTRNLAFRVHSPLC</sequence>
<keyword evidence="4 6" id="KW-0297">G-protein coupled receptor</keyword>
<feature type="transmembrane region" description="Helical" evidence="7">
    <location>
        <begin position="72"/>
        <end position="95"/>
    </location>
</feature>
<keyword evidence="2 6" id="KW-0812">Transmembrane</keyword>